<comment type="pathway">
    <text evidence="2">Secondary metabolite biosynthesis.</text>
</comment>
<accession>W3XFM7</accession>
<dbReference type="Pfam" id="PF07976">
    <property type="entry name" value="Phe_hydrox_dim"/>
    <property type="match status" value="1"/>
</dbReference>
<dbReference type="Gene3D" id="3.50.50.60">
    <property type="entry name" value="FAD/NAD(P)-binding domain"/>
    <property type="match status" value="1"/>
</dbReference>
<dbReference type="InterPro" id="IPR012941">
    <property type="entry name" value="Phe_hydrox_C_dim_dom"/>
</dbReference>
<dbReference type="InParanoid" id="W3XFM7"/>
<dbReference type="InterPro" id="IPR002938">
    <property type="entry name" value="FAD-bd"/>
</dbReference>
<evidence type="ECO:0000256" key="2">
    <source>
        <dbReference type="ARBA" id="ARBA00005179"/>
    </source>
</evidence>
<dbReference type="Gene3D" id="3.30.9.10">
    <property type="entry name" value="D-Amino Acid Oxidase, subunit A, domain 2"/>
    <property type="match status" value="1"/>
</dbReference>
<dbReference type="GeneID" id="19267873"/>
<keyword evidence="10" id="KW-1185">Reference proteome</keyword>
<keyword evidence="5" id="KW-0274">FAD</keyword>
<evidence type="ECO:0000313" key="10">
    <source>
        <dbReference type="Proteomes" id="UP000030651"/>
    </source>
</evidence>
<dbReference type="RefSeq" id="XP_007829632.1">
    <property type="nucleotide sequence ID" value="XM_007831441.1"/>
</dbReference>
<dbReference type="InterPro" id="IPR038220">
    <property type="entry name" value="PHOX_C_sf"/>
</dbReference>
<feature type="domain" description="Phenol hydroxylase-like C-terminal dimerisation" evidence="8">
    <location>
        <begin position="421"/>
        <end position="621"/>
    </location>
</feature>
<dbReference type="PANTHER" id="PTHR43004:SF19">
    <property type="entry name" value="BINDING MONOOXYGENASE, PUTATIVE (JCVI)-RELATED"/>
    <property type="match status" value="1"/>
</dbReference>
<protein>
    <recommendedName>
        <fullName evidence="11">FAD-binding domain-containing protein</fullName>
    </recommendedName>
</protein>
<dbReference type="GO" id="GO:0071949">
    <property type="term" value="F:FAD binding"/>
    <property type="evidence" value="ECO:0007669"/>
    <property type="project" value="InterPro"/>
</dbReference>
<comment type="similarity">
    <text evidence="3">Belongs to the PheA/TfdB FAD monooxygenase family.</text>
</comment>
<sequence length="632" mass="71028">MTVDAYDHPTAFRTRRTDVLIVGAGPAGVMAAATLQRYNVDFCVIDKRPTRTQTGHASAFQPRTQEILQTMDLLHDLDGKGHRLTETSFWMRNGTGVLSRSFTGAEVIHPTPYQYLFNTDQGMTEDIFEKYLKSQGQCIHRFMELLHYEYNYNDHEWPVTAYIKNNASGAIEAWLTKYILGADGARSATRKATGIKTTSQGGEVEWAVADVLVDTNFPDYRRRCAIQTPDGGCMLIPRKDEGLRIFLQVPDNGARTAAIGTNGHPTHNTLLDDAAFKLTSLVQSHINKVIHPYKMDVTDIVWISKYHVSQRVVHHFIDHGQRVFLLGDACHTHSPKAGQGMNVSISDAYNLTWKLALVLKGLASPILLETYELERLEIAQQVIQFDAAFARQFAQKDKFEDHSLRATWEMGHGFTSGCGYQYPANLVVDPEMGSRVDLSADEPLVPGKRLLPVSLVRHIDGTHVRLLDVMPSNGRFHIFVFAGHRLLSPAVQQLGESLCFPESPLRLFNQTFYDKLPRFRHEDITTTTIPAANRGYVIDLFLIHAMSHASIDLEDLPEPFSSEWLMRVYADSHGAAHRQLGVSDEHGALVVVRPDGYIGLVTGLEKLGDVTAYFDKFMLRRTPRDDYASCRE</sequence>
<evidence type="ECO:0000256" key="1">
    <source>
        <dbReference type="ARBA" id="ARBA00001974"/>
    </source>
</evidence>
<comment type="cofactor">
    <cofactor evidence="1">
        <name>FAD</name>
        <dbReference type="ChEBI" id="CHEBI:57692"/>
    </cofactor>
</comment>
<keyword evidence="4" id="KW-0285">Flavoprotein</keyword>
<dbReference type="InterPro" id="IPR036188">
    <property type="entry name" value="FAD/NAD-bd_sf"/>
</dbReference>
<dbReference type="GO" id="GO:0016709">
    <property type="term" value="F:oxidoreductase activity, acting on paired donors, with incorporation or reduction of molecular oxygen, NAD(P)H as one donor, and incorporation of one atom of oxygen"/>
    <property type="evidence" value="ECO:0007669"/>
    <property type="project" value="UniProtKB-ARBA"/>
</dbReference>
<evidence type="ECO:0008006" key="11">
    <source>
        <dbReference type="Google" id="ProtNLM"/>
    </source>
</evidence>
<dbReference type="OrthoDB" id="1716816at2759"/>
<evidence type="ECO:0000259" key="7">
    <source>
        <dbReference type="Pfam" id="PF01494"/>
    </source>
</evidence>
<dbReference type="HOGENOM" id="CLU_009665_9_2_1"/>
<reference evidence="10" key="1">
    <citation type="journal article" date="2015" name="BMC Genomics">
        <title>Genomic and transcriptomic analysis of the endophytic fungus Pestalotiopsis fici reveals its lifestyle and high potential for synthesis of natural products.</title>
        <authorList>
            <person name="Wang X."/>
            <person name="Zhang X."/>
            <person name="Liu L."/>
            <person name="Xiang M."/>
            <person name="Wang W."/>
            <person name="Sun X."/>
            <person name="Che Y."/>
            <person name="Guo L."/>
            <person name="Liu G."/>
            <person name="Guo L."/>
            <person name="Wang C."/>
            <person name="Yin W.B."/>
            <person name="Stadler M."/>
            <person name="Zhang X."/>
            <person name="Liu X."/>
        </authorList>
    </citation>
    <scope>NUCLEOTIDE SEQUENCE [LARGE SCALE GENOMIC DNA]</scope>
    <source>
        <strain evidence="10">W106-1 / CGMCC3.15140</strain>
    </source>
</reference>
<keyword evidence="6" id="KW-0560">Oxidoreductase</keyword>
<gene>
    <name evidence="9" type="ORF">PFICI_02860</name>
</gene>
<dbReference type="SUPFAM" id="SSF52833">
    <property type="entry name" value="Thioredoxin-like"/>
    <property type="match status" value="1"/>
</dbReference>
<dbReference type="OMA" id="CMLIPRK"/>
<dbReference type="EMBL" id="KI912110">
    <property type="protein sequence ID" value="ETS84835.1"/>
    <property type="molecule type" value="Genomic_DNA"/>
</dbReference>
<dbReference type="Proteomes" id="UP000030651">
    <property type="component" value="Unassembled WGS sequence"/>
</dbReference>
<evidence type="ECO:0000256" key="4">
    <source>
        <dbReference type="ARBA" id="ARBA00022630"/>
    </source>
</evidence>
<dbReference type="eggNOG" id="KOG3855">
    <property type="taxonomic scope" value="Eukaryota"/>
</dbReference>
<dbReference type="InterPro" id="IPR050641">
    <property type="entry name" value="RIFMO-like"/>
</dbReference>
<dbReference type="SUPFAM" id="SSF51905">
    <property type="entry name" value="FAD/NAD(P)-binding domain"/>
    <property type="match status" value="1"/>
</dbReference>
<dbReference type="CDD" id="cd02979">
    <property type="entry name" value="PHOX_C"/>
    <property type="match status" value="1"/>
</dbReference>
<evidence type="ECO:0000313" key="9">
    <source>
        <dbReference type="EMBL" id="ETS84835.1"/>
    </source>
</evidence>
<evidence type="ECO:0000256" key="3">
    <source>
        <dbReference type="ARBA" id="ARBA00007801"/>
    </source>
</evidence>
<organism evidence="9 10">
    <name type="scientific">Pestalotiopsis fici (strain W106-1 / CGMCC3.15140)</name>
    <dbReference type="NCBI Taxonomy" id="1229662"/>
    <lineage>
        <taxon>Eukaryota</taxon>
        <taxon>Fungi</taxon>
        <taxon>Dikarya</taxon>
        <taxon>Ascomycota</taxon>
        <taxon>Pezizomycotina</taxon>
        <taxon>Sordariomycetes</taxon>
        <taxon>Xylariomycetidae</taxon>
        <taxon>Amphisphaeriales</taxon>
        <taxon>Sporocadaceae</taxon>
        <taxon>Pestalotiopsis</taxon>
    </lineage>
</organism>
<proteinExistence type="inferred from homology"/>
<dbReference type="Pfam" id="PF01494">
    <property type="entry name" value="FAD_binding_3"/>
    <property type="match status" value="1"/>
</dbReference>
<evidence type="ECO:0000259" key="8">
    <source>
        <dbReference type="Pfam" id="PF07976"/>
    </source>
</evidence>
<dbReference type="AlphaFoldDB" id="W3XFM7"/>
<dbReference type="Gene3D" id="3.40.30.20">
    <property type="match status" value="1"/>
</dbReference>
<evidence type="ECO:0000256" key="5">
    <source>
        <dbReference type="ARBA" id="ARBA00022827"/>
    </source>
</evidence>
<dbReference type="InterPro" id="IPR036249">
    <property type="entry name" value="Thioredoxin-like_sf"/>
</dbReference>
<name>W3XFM7_PESFW</name>
<feature type="domain" description="FAD-binding" evidence="7">
    <location>
        <begin position="16"/>
        <end position="385"/>
    </location>
</feature>
<dbReference type="PANTHER" id="PTHR43004">
    <property type="entry name" value="TRK SYSTEM POTASSIUM UPTAKE PROTEIN"/>
    <property type="match status" value="1"/>
</dbReference>
<evidence type="ECO:0000256" key="6">
    <source>
        <dbReference type="ARBA" id="ARBA00023002"/>
    </source>
</evidence>
<dbReference type="SUPFAM" id="SSF54373">
    <property type="entry name" value="FAD-linked reductases, C-terminal domain"/>
    <property type="match status" value="1"/>
</dbReference>
<dbReference type="KEGG" id="pfy:PFICI_02860"/>
<dbReference type="PRINTS" id="PR00420">
    <property type="entry name" value="RNGMNOXGNASE"/>
</dbReference>